<accession>A0A1G9YDD4</accession>
<evidence type="ECO:0000313" key="4">
    <source>
        <dbReference type="Proteomes" id="UP000183376"/>
    </source>
</evidence>
<evidence type="ECO:0000313" key="3">
    <source>
        <dbReference type="EMBL" id="SDN06525.1"/>
    </source>
</evidence>
<proteinExistence type="predicted"/>
<dbReference type="Pfam" id="PF20182">
    <property type="entry name" value="DUF6545"/>
    <property type="match status" value="1"/>
</dbReference>
<protein>
    <recommendedName>
        <fullName evidence="2">DUF6545 domain-containing protein</fullName>
    </recommendedName>
</protein>
<sequence>MCMAVVVVLRAPSALRDRQQRPLWLAVTAICVAMALRLPEVQAVLLDVVGTAHRVDLLRQMVATFDAAVVAFFVLHASGRRRAARSLLAAGGVVVVVLLWLDATAGPHDRNVVGVAGPLPAYWVVYFSFLLGANLLAAGVCFRHGRGAEQPLRAGMCLFGAGMAVACLLWVIFLAYFGSGCGWLSGLLSPVTGVEALLLAAGVWFPVAGQGLVLRYWWWVLWPLWRDVLAVAPRLAWRLPRMRVLDVVFAGNPSARAGRAVMEIRDVMLILRRYVTADDQRRAIEEARGRFPERVVDAAVTARLMAVAADRRRRGEAMVEEPVGRMSLGHSGTVRSEIKFFVRVARYWRPCRSSMRTAMGRV</sequence>
<dbReference type="AlphaFoldDB" id="A0A1G9YDD4"/>
<dbReference type="NCBIfam" id="NF042915">
    <property type="entry name" value="MAB_1171c_fam"/>
    <property type="match status" value="1"/>
</dbReference>
<reference evidence="3 4" key="1">
    <citation type="submission" date="2016-10" db="EMBL/GenBank/DDBJ databases">
        <authorList>
            <person name="de Groot N.N."/>
        </authorList>
    </citation>
    <scope>NUCLEOTIDE SEQUENCE [LARGE SCALE GENOMIC DNA]</scope>
    <source>
        <strain evidence="3 4">DSM 44149</strain>
    </source>
</reference>
<dbReference type="InterPro" id="IPR046675">
    <property type="entry name" value="DUF6545"/>
</dbReference>
<dbReference type="Proteomes" id="UP000183376">
    <property type="component" value="Chromosome I"/>
</dbReference>
<keyword evidence="1" id="KW-0472">Membrane</keyword>
<dbReference type="EMBL" id="LT629701">
    <property type="protein sequence ID" value="SDN06525.1"/>
    <property type="molecule type" value="Genomic_DNA"/>
</dbReference>
<dbReference type="InterPro" id="IPR050039">
    <property type="entry name" value="MAB_1171c-like"/>
</dbReference>
<dbReference type="eggNOG" id="ENOG5033XAQ">
    <property type="taxonomic scope" value="Bacteria"/>
</dbReference>
<feature type="transmembrane region" description="Helical" evidence="1">
    <location>
        <begin position="21"/>
        <end position="38"/>
    </location>
</feature>
<feature type="domain" description="DUF6545" evidence="2">
    <location>
        <begin position="218"/>
        <end position="349"/>
    </location>
</feature>
<name>A0A1G9YDD4_ALLAB</name>
<evidence type="ECO:0000256" key="1">
    <source>
        <dbReference type="SAM" id="Phobius"/>
    </source>
</evidence>
<feature type="transmembrane region" description="Helical" evidence="1">
    <location>
        <begin position="58"/>
        <end position="76"/>
    </location>
</feature>
<feature type="transmembrane region" description="Helical" evidence="1">
    <location>
        <begin position="197"/>
        <end position="218"/>
    </location>
</feature>
<organism evidence="3 4">
    <name type="scientific">Allokutzneria albata</name>
    <name type="common">Kibdelosporangium albatum</name>
    <dbReference type="NCBI Taxonomy" id="211114"/>
    <lineage>
        <taxon>Bacteria</taxon>
        <taxon>Bacillati</taxon>
        <taxon>Actinomycetota</taxon>
        <taxon>Actinomycetes</taxon>
        <taxon>Pseudonocardiales</taxon>
        <taxon>Pseudonocardiaceae</taxon>
        <taxon>Allokutzneria</taxon>
    </lineage>
</organism>
<feature type="transmembrane region" description="Helical" evidence="1">
    <location>
        <begin position="154"/>
        <end position="177"/>
    </location>
</feature>
<keyword evidence="1" id="KW-1133">Transmembrane helix</keyword>
<gene>
    <name evidence="3" type="ORF">SAMN04489726_4725</name>
</gene>
<keyword evidence="1" id="KW-0812">Transmembrane</keyword>
<keyword evidence="4" id="KW-1185">Reference proteome</keyword>
<evidence type="ECO:0000259" key="2">
    <source>
        <dbReference type="Pfam" id="PF20182"/>
    </source>
</evidence>
<feature type="transmembrane region" description="Helical" evidence="1">
    <location>
        <begin position="83"/>
        <end position="101"/>
    </location>
</feature>
<feature type="transmembrane region" description="Helical" evidence="1">
    <location>
        <begin position="121"/>
        <end position="142"/>
    </location>
</feature>